<proteinExistence type="inferred from homology"/>
<dbReference type="OrthoDB" id="2554267at2"/>
<gene>
    <name evidence="4" type="ORF">AWU65_07090</name>
</gene>
<comment type="similarity">
    <text evidence="1">Belongs to the Mu gp47/PBSX XkdT family.</text>
</comment>
<dbReference type="EMBL" id="LWMH01000001">
    <property type="protein sequence ID" value="KZS45693.1"/>
    <property type="molecule type" value="Genomic_DNA"/>
</dbReference>
<evidence type="ECO:0000259" key="2">
    <source>
        <dbReference type="Pfam" id="PF26078"/>
    </source>
</evidence>
<feature type="domain" description="Baseplate J-like C-terminal" evidence="3">
    <location>
        <begin position="268"/>
        <end position="355"/>
    </location>
</feature>
<dbReference type="Pfam" id="PF26079">
    <property type="entry name" value="Baseplate_J_C"/>
    <property type="match status" value="1"/>
</dbReference>
<evidence type="ECO:0000256" key="1">
    <source>
        <dbReference type="ARBA" id="ARBA00038087"/>
    </source>
</evidence>
<keyword evidence="5" id="KW-1185">Reference proteome</keyword>
<sequence length="359" mass="38641">MYEHMTYDFILQRMLSRVPDTLDKREGSVIYDACAPAAAELTQMYIELDVNYNLSFVDTASGEYLSRNTAEFGVNRAGASPVERKGMFYNSANALMDVPLGGRYAIGDLTFFVKEKISIGTFKMACETPGTVGNEQFGTLLPIDYVANLARAELVEVLVPGEDEEPDDLLRERFYAAVNEPAFGGNVADYKQRVNSIPGVGATKVYPVWQGGSTVKCTIIAADWEPPSPTLVNEVQTIIDPTVNQGMGVGQAPIDHIVTITGVAGITINVETTLTLANGVTPGQIQADVEAVIASYLLELRKDWSNQAQLVVRSAQIDARILAVTGVEDVTGTLINGSAANLTLGNDEVPEMGTVLIHG</sequence>
<dbReference type="AlphaFoldDB" id="A0A163HW87"/>
<dbReference type="PANTHER" id="PTHR37829">
    <property type="entry name" value="PHAGE-LIKE ELEMENT PBSX PROTEIN XKDT"/>
    <property type="match status" value="1"/>
</dbReference>
<evidence type="ECO:0000259" key="3">
    <source>
        <dbReference type="Pfam" id="PF26079"/>
    </source>
</evidence>
<dbReference type="RefSeq" id="WP_063477892.1">
    <property type="nucleotide sequence ID" value="NZ_CP147845.1"/>
</dbReference>
<dbReference type="InterPro" id="IPR058530">
    <property type="entry name" value="Baseplate_J-like_C"/>
</dbReference>
<dbReference type="InterPro" id="IPR058531">
    <property type="entry name" value="Baseplate_J_M"/>
</dbReference>
<name>A0A163HW87_9BACL</name>
<organism evidence="4 5">
    <name type="scientific">Paenibacillus glucanolyticus</name>
    <dbReference type="NCBI Taxonomy" id="59843"/>
    <lineage>
        <taxon>Bacteria</taxon>
        <taxon>Bacillati</taxon>
        <taxon>Bacillota</taxon>
        <taxon>Bacilli</taxon>
        <taxon>Bacillales</taxon>
        <taxon>Paenibacillaceae</taxon>
        <taxon>Paenibacillus</taxon>
    </lineage>
</organism>
<evidence type="ECO:0000313" key="5">
    <source>
        <dbReference type="Proteomes" id="UP000076796"/>
    </source>
</evidence>
<dbReference type="InterPro" id="IPR052399">
    <property type="entry name" value="Phage_Baseplate_Assmbl_Protein"/>
</dbReference>
<feature type="domain" description="Baseplate J-like central" evidence="2">
    <location>
        <begin position="182"/>
        <end position="261"/>
    </location>
</feature>
<comment type="caution">
    <text evidence="4">The sequence shown here is derived from an EMBL/GenBank/DDBJ whole genome shotgun (WGS) entry which is preliminary data.</text>
</comment>
<evidence type="ECO:0000313" key="4">
    <source>
        <dbReference type="EMBL" id="KZS45693.1"/>
    </source>
</evidence>
<dbReference type="GeneID" id="97552983"/>
<accession>A0A163HW87</accession>
<reference evidence="4" key="1">
    <citation type="journal article" date="2016" name="Genome Announc.">
        <title>Draft genomes of two strains of Paenibacillus glucanolyticus with capability to degrade lignocellulose.</title>
        <authorList>
            <person name="Mathews S.L."/>
            <person name="Pawlak J."/>
            <person name="Grunden A.M."/>
        </authorList>
    </citation>
    <scope>NUCLEOTIDE SEQUENCE [LARGE SCALE GENOMIC DNA]</scope>
    <source>
        <strain evidence="4">SLM1</strain>
    </source>
</reference>
<dbReference type="Pfam" id="PF26078">
    <property type="entry name" value="Baseplate_J_M"/>
    <property type="match status" value="1"/>
</dbReference>
<dbReference type="Proteomes" id="UP000076796">
    <property type="component" value="Unassembled WGS sequence"/>
</dbReference>
<dbReference type="PANTHER" id="PTHR37829:SF3">
    <property type="entry name" value="PROTEIN JAYE-RELATED"/>
    <property type="match status" value="1"/>
</dbReference>
<protein>
    <submittedName>
        <fullName evidence="4">Phage tail protein</fullName>
    </submittedName>
</protein>